<comment type="caution">
    <text evidence="1">The sequence shown here is derived from an EMBL/GenBank/DDBJ whole genome shotgun (WGS) entry which is preliminary data.</text>
</comment>
<name>A0AAD6YNA0_9AGAR</name>
<sequence length="98" mass="10823">PLPPEYFLNLMILAPRNADIFEINDNILDAMSGDTRTYFSADKVIKEAGADGPDLTQSWNGTRRQVKTRSQDETLIPIEFLQSLSSGSLPPGELSVKV</sequence>
<reference evidence="1" key="1">
    <citation type="submission" date="2023-03" db="EMBL/GenBank/DDBJ databases">
        <title>Massive genome expansion in bonnet fungi (Mycena s.s.) driven by repeated elements and novel gene families across ecological guilds.</title>
        <authorList>
            <consortium name="Lawrence Berkeley National Laboratory"/>
            <person name="Harder C.B."/>
            <person name="Miyauchi S."/>
            <person name="Viragh M."/>
            <person name="Kuo A."/>
            <person name="Thoen E."/>
            <person name="Andreopoulos B."/>
            <person name="Lu D."/>
            <person name="Skrede I."/>
            <person name="Drula E."/>
            <person name="Henrissat B."/>
            <person name="Morin E."/>
            <person name="Kohler A."/>
            <person name="Barry K."/>
            <person name="LaButti K."/>
            <person name="Morin E."/>
            <person name="Salamov A."/>
            <person name="Lipzen A."/>
            <person name="Mereny Z."/>
            <person name="Hegedus B."/>
            <person name="Baldrian P."/>
            <person name="Stursova M."/>
            <person name="Weitz H."/>
            <person name="Taylor A."/>
            <person name="Grigoriev I.V."/>
            <person name="Nagy L.G."/>
            <person name="Martin F."/>
            <person name="Kauserud H."/>
        </authorList>
    </citation>
    <scope>NUCLEOTIDE SEQUENCE</scope>
    <source>
        <strain evidence="1">9144</strain>
    </source>
</reference>
<dbReference type="EMBL" id="JARJCW010000005">
    <property type="protein sequence ID" value="KAJ7224208.1"/>
    <property type="molecule type" value="Genomic_DNA"/>
</dbReference>
<dbReference type="Proteomes" id="UP001219525">
    <property type="component" value="Unassembled WGS sequence"/>
</dbReference>
<dbReference type="AlphaFoldDB" id="A0AAD6YNA0"/>
<evidence type="ECO:0008006" key="3">
    <source>
        <dbReference type="Google" id="ProtNLM"/>
    </source>
</evidence>
<keyword evidence="2" id="KW-1185">Reference proteome</keyword>
<evidence type="ECO:0000313" key="2">
    <source>
        <dbReference type="Proteomes" id="UP001219525"/>
    </source>
</evidence>
<feature type="non-terminal residue" evidence="1">
    <location>
        <position position="98"/>
    </location>
</feature>
<organism evidence="1 2">
    <name type="scientific">Mycena pura</name>
    <dbReference type="NCBI Taxonomy" id="153505"/>
    <lineage>
        <taxon>Eukaryota</taxon>
        <taxon>Fungi</taxon>
        <taxon>Dikarya</taxon>
        <taxon>Basidiomycota</taxon>
        <taxon>Agaricomycotina</taxon>
        <taxon>Agaricomycetes</taxon>
        <taxon>Agaricomycetidae</taxon>
        <taxon>Agaricales</taxon>
        <taxon>Marasmiineae</taxon>
        <taxon>Mycenaceae</taxon>
        <taxon>Mycena</taxon>
    </lineage>
</organism>
<feature type="non-terminal residue" evidence="1">
    <location>
        <position position="1"/>
    </location>
</feature>
<proteinExistence type="predicted"/>
<protein>
    <recommendedName>
        <fullName evidence="3">ATP-dependent DNA helicase</fullName>
    </recommendedName>
</protein>
<gene>
    <name evidence="1" type="ORF">GGX14DRAFT_316679</name>
</gene>
<accession>A0AAD6YNA0</accession>
<evidence type="ECO:0000313" key="1">
    <source>
        <dbReference type="EMBL" id="KAJ7224208.1"/>
    </source>
</evidence>